<proteinExistence type="predicted"/>
<comment type="caution">
    <text evidence="1">The sequence shown here is derived from an EMBL/GenBank/DDBJ whole genome shotgun (WGS) entry which is preliminary data.</text>
</comment>
<evidence type="ECO:0000313" key="2">
    <source>
        <dbReference type="Proteomes" id="UP001500782"/>
    </source>
</evidence>
<organism evidence="1 2">
    <name type="scientific">Bacillus carboniphilus</name>
    <dbReference type="NCBI Taxonomy" id="86663"/>
    <lineage>
        <taxon>Bacteria</taxon>
        <taxon>Bacillati</taxon>
        <taxon>Bacillota</taxon>
        <taxon>Bacilli</taxon>
        <taxon>Bacillales</taxon>
        <taxon>Bacillaceae</taxon>
        <taxon>Bacillus</taxon>
    </lineage>
</organism>
<dbReference type="RefSeq" id="WP_343800324.1">
    <property type="nucleotide sequence ID" value="NZ_BAAADJ010000051.1"/>
</dbReference>
<sequence>MLTKKRFFLALSFLLFITGAIYLYNDYEIIKLKLNLSEPIMWETPSEQDEIFVYDTINKKYENLGLKVTDLYYLPNLNRLHFGIWFNKSDKEDHLPSYIYEIILVDEKGNEYNANRFLNKKGVFDIFQYRSAIDLNLNQIEELYMYVYPVQEVDGKEVKREPEIKLIYSNK</sequence>
<protein>
    <submittedName>
        <fullName evidence="1">Uncharacterized protein</fullName>
    </submittedName>
</protein>
<keyword evidence="2" id="KW-1185">Reference proteome</keyword>
<dbReference type="EMBL" id="BAAADJ010000051">
    <property type="protein sequence ID" value="GAA0337230.1"/>
    <property type="molecule type" value="Genomic_DNA"/>
</dbReference>
<name>A0ABN0WGV3_9BACI</name>
<gene>
    <name evidence="1" type="ORF">GCM10008967_29390</name>
</gene>
<evidence type="ECO:0000313" key="1">
    <source>
        <dbReference type="EMBL" id="GAA0337230.1"/>
    </source>
</evidence>
<dbReference type="Proteomes" id="UP001500782">
    <property type="component" value="Unassembled WGS sequence"/>
</dbReference>
<reference evidence="1 2" key="1">
    <citation type="journal article" date="2019" name="Int. J. Syst. Evol. Microbiol.">
        <title>The Global Catalogue of Microorganisms (GCM) 10K type strain sequencing project: providing services to taxonomists for standard genome sequencing and annotation.</title>
        <authorList>
            <consortium name="The Broad Institute Genomics Platform"/>
            <consortium name="The Broad Institute Genome Sequencing Center for Infectious Disease"/>
            <person name="Wu L."/>
            <person name="Ma J."/>
        </authorList>
    </citation>
    <scope>NUCLEOTIDE SEQUENCE [LARGE SCALE GENOMIC DNA]</scope>
    <source>
        <strain evidence="1 2">JCM 9731</strain>
    </source>
</reference>
<accession>A0ABN0WGV3</accession>